<dbReference type="RefSeq" id="WP_069405669.1">
    <property type="nucleotide sequence ID" value="NZ_MIGZ01000068.1"/>
</dbReference>
<dbReference type="PANTHER" id="PTHR31126">
    <property type="entry name" value="TYROSINE-PROTEIN PHOSPHATASE"/>
    <property type="match status" value="1"/>
</dbReference>
<proteinExistence type="inferred from homology"/>
<evidence type="ECO:0000313" key="4">
    <source>
        <dbReference type="Proteomes" id="UP000094243"/>
    </source>
</evidence>
<comment type="caution">
    <text evidence="3">The sequence shown here is derived from an EMBL/GenBank/DDBJ whole genome shotgun (WGS) entry which is preliminary data.</text>
</comment>
<sequence length="263" mass="28764">MAVEVGELGGAWNFRDVAAITGVRPGRLFRSSELSSLSEDGRRRLVALGISDVADLRSDREVERLGAGRVPDAVAVHRLPFRELGEQAPHEQAFEQALSKGAGDEDVAVVAARYMTDEYAKYPALTGAQSAVRRVISLLADGRPVLAHCFAGKDRTGFTVAVTLAAIGVDRDAVMADYLRSNQAVPQLRERILESLRKRGDENTREIETFAEARLAEEVLGVRDVYLHAALKTIDERYGSVSSYLEAIGITTDQVDRLRSALR</sequence>
<gene>
    <name evidence="3" type="ORF">BHQ17_13330</name>
</gene>
<dbReference type="PANTHER" id="PTHR31126:SF1">
    <property type="entry name" value="TYROSINE SPECIFIC PROTEIN PHOSPHATASES DOMAIN-CONTAINING PROTEIN"/>
    <property type="match status" value="1"/>
</dbReference>
<protein>
    <submittedName>
        <fullName evidence="3">Phosphotyrosine protein phosphatase</fullName>
    </submittedName>
</protein>
<accession>A0A1E3RUC6</accession>
<dbReference type="EMBL" id="MIGZ01000068">
    <property type="protein sequence ID" value="ODQ93469.1"/>
    <property type="molecule type" value="Genomic_DNA"/>
</dbReference>
<reference evidence="4" key="1">
    <citation type="submission" date="2016-09" db="EMBL/GenBank/DDBJ databases">
        <authorList>
            <person name="Greninger A.L."/>
            <person name="Jerome K.R."/>
            <person name="Mcnair B."/>
            <person name="Wallis C."/>
            <person name="Fang F."/>
        </authorList>
    </citation>
    <scope>NUCLEOTIDE SEQUENCE [LARGE SCALE GENOMIC DNA]</scope>
    <source>
        <strain evidence="4">M7</strain>
    </source>
</reference>
<dbReference type="Gene3D" id="3.90.190.10">
    <property type="entry name" value="Protein tyrosine phosphatase superfamily"/>
    <property type="match status" value="1"/>
</dbReference>
<dbReference type="GO" id="GO:0004721">
    <property type="term" value="F:phosphoprotein phosphatase activity"/>
    <property type="evidence" value="ECO:0007669"/>
    <property type="project" value="InterPro"/>
</dbReference>
<dbReference type="Proteomes" id="UP000094243">
    <property type="component" value="Unassembled WGS sequence"/>
</dbReference>
<evidence type="ECO:0000313" key="3">
    <source>
        <dbReference type="EMBL" id="ODQ93469.1"/>
    </source>
</evidence>
<evidence type="ECO:0000259" key="2">
    <source>
        <dbReference type="PROSITE" id="PS50056"/>
    </source>
</evidence>
<organism evidence="3 4">
    <name type="scientific">Mycolicibacterium holsaticum</name>
    <dbReference type="NCBI Taxonomy" id="152142"/>
    <lineage>
        <taxon>Bacteria</taxon>
        <taxon>Bacillati</taxon>
        <taxon>Actinomycetota</taxon>
        <taxon>Actinomycetes</taxon>
        <taxon>Mycobacteriales</taxon>
        <taxon>Mycobacteriaceae</taxon>
        <taxon>Mycolicibacterium</taxon>
    </lineage>
</organism>
<feature type="domain" description="Tyrosine specific protein phosphatases" evidence="2">
    <location>
        <begin position="129"/>
        <end position="191"/>
    </location>
</feature>
<dbReference type="InterPro" id="IPR000387">
    <property type="entry name" value="Tyr_Pase_dom"/>
</dbReference>
<evidence type="ECO:0000256" key="1">
    <source>
        <dbReference type="ARBA" id="ARBA00009580"/>
    </source>
</evidence>
<dbReference type="Pfam" id="PF13350">
    <property type="entry name" value="Y_phosphatase3"/>
    <property type="match status" value="1"/>
</dbReference>
<dbReference type="SUPFAM" id="SSF52799">
    <property type="entry name" value="(Phosphotyrosine protein) phosphatases II"/>
    <property type="match status" value="1"/>
</dbReference>
<dbReference type="AlphaFoldDB" id="A0A1E3RUC6"/>
<comment type="similarity">
    <text evidence="1">Belongs to the protein-tyrosine phosphatase family.</text>
</comment>
<dbReference type="PROSITE" id="PS50056">
    <property type="entry name" value="TYR_PHOSPHATASE_2"/>
    <property type="match status" value="1"/>
</dbReference>
<dbReference type="InterPro" id="IPR029021">
    <property type="entry name" value="Prot-tyrosine_phosphatase-like"/>
</dbReference>
<name>A0A1E3RUC6_9MYCO</name>
<dbReference type="InterPro" id="IPR026893">
    <property type="entry name" value="Tyr/Ser_Pase_IphP-type"/>
</dbReference>
<dbReference type="OrthoDB" id="1188001at2"/>
<keyword evidence="4" id="KW-1185">Reference proteome</keyword>